<name>A0A0J8GDZ0_9LIST</name>
<dbReference type="Pfam" id="PF10502">
    <property type="entry name" value="Peptidase_S26"/>
    <property type="match status" value="1"/>
</dbReference>
<keyword evidence="4 6" id="KW-0378">Hydrolase</keyword>
<evidence type="ECO:0000256" key="2">
    <source>
        <dbReference type="ARBA" id="ARBA00004401"/>
    </source>
</evidence>
<dbReference type="GO" id="GO:0004252">
    <property type="term" value="F:serine-type endopeptidase activity"/>
    <property type="evidence" value="ECO:0007669"/>
    <property type="project" value="InterPro"/>
</dbReference>
<feature type="active site" evidence="5">
    <location>
        <position position="46"/>
    </location>
</feature>
<dbReference type="PROSITE" id="PS00760">
    <property type="entry name" value="SPASE_I_2"/>
    <property type="match status" value="1"/>
</dbReference>
<evidence type="ECO:0000259" key="7">
    <source>
        <dbReference type="Pfam" id="PF10502"/>
    </source>
</evidence>
<evidence type="ECO:0000256" key="3">
    <source>
        <dbReference type="ARBA" id="ARBA00013208"/>
    </source>
</evidence>
<keyword evidence="6" id="KW-1133">Transmembrane helix</keyword>
<dbReference type="PROSITE" id="PS00761">
    <property type="entry name" value="SPASE_I_3"/>
    <property type="match status" value="1"/>
</dbReference>
<keyword evidence="9" id="KW-1185">Reference proteome</keyword>
<keyword evidence="6" id="KW-0645">Protease</keyword>
<dbReference type="InterPro" id="IPR000223">
    <property type="entry name" value="Pept_S26A_signal_pept_1"/>
</dbReference>
<dbReference type="RefSeq" id="WP_059139847.1">
    <property type="nucleotide sequence ID" value="NZ_KQ130610.1"/>
</dbReference>
<gene>
    <name evidence="8" type="ORF">X560_0327</name>
</gene>
<feature type="domain" description="Peptidase S26" evidence="7">
    <location>
        <begin position="16"/>
        <end position="178"/>
    </location>
</feature>
<accession>A0A0J8GDZ0</accession>
<evidence type="ECO:0000256" key="6">
    <source>
        <dbReference type="RuleBase" id="RU362042"/>
    </source>
</evidence>
<dbReference type="GO" id="GO:0005886">
    <property type="term" value="C:plasma membrane"/>
    <property type="evidence" value="ECO:0007669"/>
    <property type="project" value="UniProtKB-SubCell"/>
</dbReference>
<dbReference type="EC" id="3.4.21.89" evidence="3 6"/>
<proteinExistence type="inferred from homology"/>
<dbReference type="AlphaFoldDB" id="A0A0J8GDZ0"/>
<dbReference type="OrthoDB" id="9802919at2"/>
<dbReference type="PATRIC" id="fig|1430899.3.peg.330"/>
<keyword evidence="6" id="KW-0472">Membrane</keyword>
<dbReference type="SUPFAM" id="SSF51306">
    <property type="entry name" value="LexA/Signal peptidase"/>
    <property type="match status" value="1"/>
</dbReference>
<feature type="transmembrane region" description="Helical" evidence="6">
    <location>
        <begin position="15"/>
        <end position="38"/>
    </location>
</feature>
<reference evidence="8 9" key="1">
    <citation type="journal article" date="2015" name="Genome Biol. Evol.">
        <title>Comparative Genomics of Listeria Sensu Lato: Genus-Wide Differences in Evolutionary Dynamics and the Progressive Gain of Complex, Potentially Pathogenicity-Related Traits through Lateral Gene Transfer.</title>
        <authorList>
            <person name="Chiara M."/>
            <person name="Caruso M."/>
            <person name="D'Erchia A.M."/>
            <person name="Manzari C."/>
            <person name="Fraccalvieri R."/>
            <person name="Goffredo E."/>
            <person name="Latorre L."/>
            <person name="Miccolupo A."/>
            <person name="Padalino I."/>
            <person name="Santagada G."/>
            <person name="Chiocco D."/>
            <person name="Pesole G."/>
            <person name="Horner D.S."/>
            <person name="Parisi A."/>
        </authorList>
    </citation>
    <scope>NUCLEOTIDE SEQUENCE [LARGE SCALE GENOMIC DNA]</scope>
    <source>
        <strain evidence="8 9">1991</strain>
    </source>
</reference>
<dbReference type="GO" id="GO:0009003">
    <property type="term" value="F:signal peptidase activity"/>
    <property type="evidence" value="ECO:0007669"/>
    <property type="project" value="UniProtKB-EC"/>
</dbReference>
<comment type="catalytic activity">
    <reaction evidence="1 6">
        <text>Cleavage of hydrophobic, N-terminal signal or leader sequences from secreted and periplasmic proteins.</text>
        <dbReference type="EC" id="3.4.21.89"/>
    </reaction>
</comment>
<comment type="similarity">
    <text evidence="6">Belongs to the peptidase S26 family.</text>
</comment>
<dbReference type="PANTHER" id="PTHR43390">
    <property type="entry name" value="SIGNAL PEPTIDASE I"/>
    <property type="match status" value="1"/>
</dbReference>
<evidence type="ECO:0000256" key="1">
    <source>
        <dbReference type="ARBA" id="ARBA00000677"/>
    </source>
</evidence>
<dbReference type="PRINTS" id="PR00727">
    <property type="entry name" value="LEADERPTASE"/>
</dbReference>
<evidence type="ECO:0000256" key="5">
    <source>
        <dbReference type="PIRSR" id="PIRSR600223-1"/>
    </source>
</evidence>
<dbReference type="EMBL" id="AZHO01000005">
    <property type="protein sequence ID" value="KMT60907.1"/>
    <property type="molecule type" value="Genomic_DNA"/>
</dbReference>
<dbReference type="CDD" id="cd06530">
    <property type="entry name" value="S26_SPase_I"/>
    <property type="match status" value="1"/>
</dbReference>
<evidence type="ECO:0000313" key="8">
    <source>
        <dbReference type="EMBL" id="KMT60907.1"/>
    </source>
</evidence>
<dbReference type="Proteomes" id="UP000052258">
    <property type="component" value="Unassembled WGS sequence"/>
</dbReference>
<comment type="caution">
    <text evidence="8">The sequence shown here is derived from an EMBL/GenBank/DDBJ whole genome shotgun (WGS) entry which is preliminary data.</text>
</comment>
<dbReference type="InterPro" id="IPR019757">
    <property type="entry name" value="Pept_S26A_signal_pept_1_Lys-AS"/>
</dbReference>
<sequence length="184" mass="20383">MSENETKKKSKKQQILSWVLVIGAALVIALLVRTFIFAPVKVDGLSMYPTYENGDRVFIEKVTGPDRFDIVVFDAPVSTGDEGKYFIKRVIGIPGDRIEFKDGELYLNGKKHPETYLADGMKTYREPGDGNGNFSLKDVTGFDVVPKGKLFVLGDNREGSMDGRMFGLIDNSSIDGTVLQFSSK</sequence>
<keyword evidence="6" id="KW-0812">Transmembrane</keyword>
<dbReference type="PANTHER" id="PTHR43390:SF8">
    <property type="entry name" value="SIGNAL PEPTIDASE I"/>
    <property type="match status" value="1"/>
</dbReference>
<dbReference type="NCBIfam" id="TIGR02227">
    <property type="entry name" value="sigpep_I_bact"/>
    <property type="match status" value="1"/>
</dbReference>
<evidence type="ECO:0000313" key="9">
    <source>
        <dbReference type="Proteomes" id="UP000052258"/>
    </source>
</evidence>
<dbReference type="GO" id="GO:0006465">
    <property type="term" value="P:signal peptide processing"/>
    <property type="evidence" value="ECO:0007669"/>
    <property type="project" value="InterPro"/>
</dbReference>
<evidence type="ECO:0000256" key="4">
    <source>
        <dbReference type="ARBA" id="ARBA00022801"/>
    </source>
</evidence>
<dbReference type="InterPro" id="IPR019758">
    <property type="entry name" value="Pept_S26A_signal_pept_1_CS"/>
</dbReference>
<dbReference type="InterPro" id="IPR036286">
    <property type="entry name" value="LexA/Signal_pep-like_sf"/>
</dbReference>
<organism evidence="8 9">
    <name type="scientific">Listeria fleischmannii 1991</name>
    <dbReference type="NCBI Taxonomy" id="1430899"/>
    <lineage>
        <taxon>Bacteria</taxon>
        <taxon>Bacillati</taxon>
        <taxon>Bacillota</taxon>
        <taxon>Bacilli</taxon>
        <taxon>Bacillales</taxon>
        <taxon>Listeriaceae</taxon>
        <taxon>Listeria</taxon>
    </lineage>
</organism>
<feature type="active site" evidence="5">
    <location>
        <position position="88"/>
    </location>
</feature>
<dbReference type="InterPro" id="IPR019533">
    <property type="entry name" value="Peptidase_S26"/>
</dbReference>
<protein>
    <recommendedName>
        <fullName evidence="3 6">Signal peptidase I</fullName>
        <ecNumber evidence="3 6">3.4.21.89</ecNumber>
    </recommendedName>
</protein>
<comment type="subcellular location">
    <subcellularLocation>
        <location evidence="2">Cell membrane</location>
        <topology evidence="2">Single-pass type II membrane protein</topology>
    </subcellularLocation>
    <subcellularLocation>
        <location evidence="6">Membrane</location>
        <topology evidence="6">Single-pass type II membrane protein</topology>
    </subcellularLocation>
</comment>
<dbReference type="Gene3D" id="2.10.109.10">
    <property type="entry name" value="Umud Fragment, subunit A"/>
    <property type="match status" value="1"/>
</dbReference>